<evidence type="ECO:0000256" key="1">
    <source>
        <dbReference type="SAM" id="MobiDB-lite"/>
    </source>
</evidence>
<comment type="caution">
    <text evidence="3">The sequence shown here is derived from an EMBL/GenBank/DDBJ whole genome shotgun (WGS) entry which is preliminary data.</text>
</comment>
<reference evidence="3 4" key="1">
    <citation type="submission" date="2017-12" db="EMBL/GenBank/DDBJ databases">
        <title>Genome sequence of the active heterotrophic nitrifier-denitrifier, Cupriavidus pauculus UM1.</title>
        <authorList>
            <person name="Putonti C."/>
            <person name="Castignetti D."/>
        </authorList>
    </citation>
    <scope>NUCLEOTIDE SEQUENCE [LARGE SCALE GENOMIC DNA]</scope>
    <source>
        <strain evidence="3 4">UM1</strain>
    </source>
</reference>
<evidence type="ECO:0000313" key="4">
    <source>
        <dbReference type="Proteomes" id="UP000234341"/>
    </source>
</evidence>
<dbReference type="OrthoDB" id="8970325at2"/>
<feature type="compositionally biased region" description="Basic and acidic residues" evidence="1">
    <location>
        <begin position="66"/>
        <end position="89"/>
    </location>
</feature>
<protein>
    <recommendedName>
        <fullName evidence="5">DUF4148 domain-containing protein</fullName>
    </recommendedName>
</protein>
<sequence>MKVKHNRHGQTLRRTICARVVWLAGMTLLMAAAPAPALAQSAGMAHLLHPKGQPPGGPGSSPSAPERNRQQPRRNDRAETERDMAERAARQGQRGGSQRLSPDERKTLRKNLYDIGKEMYQGG</sequence>
<evidence type="ECO:0000313" key="3">
    <source>
        <dbReference type="EMBL" id="PLP99916.1"/>
    </source>
</evidence>
<evidence type="ECO:0008006" key="5">
    <source>
        <dbReference type="Google" id="ProtNLM"/>
    </source>
</evidence>
<dbReference type="Proteomes" id="UP000234341">
    <property type="component" value="Unassembled WGS sequence"/>
</dbReference>
<evidence type="ECO:0000256" key="2">
    <source>
        <dbReference type="SAM" id="SignalP"/>
    </source>
</evidence>
<name>A0A2N5CCL2_9BURK</name>
<gene>
    <name evidence="3" type="ORF">CYJ10_12795</name>
</gene>
<feature type="compositionally biased region" description="Basic and acidic residues" evidence="1">
    <location>
        <begin position="101"/>
        <end position="117"/>
    </location>
</feature>
<organism evidence="3 4">
    <name type="scientific">Cupriavidus pauculus</name>
    <dbReference type="NCBI Taxonomy" id="82633"/>
    <lineage>
        <taxon>Bacteria</taxon>
        <taxon>Pseudomonadati</taxon>
        <taxon>Pseudomonadota</taxon>
        <taxon>Betaproteobacteria</taxon>
        <taxon>Burkholderiales</taxon>
        <taxon>Burkholderiaceae</taxon>
        <taxon>Cupriavidus</taxon>
    </lineage>
</organism>
<dbReference type="EMBL" id="PJRP01000005">
    <property type="protein sequence ID" value="PLP99916.1"/>
    <property type="molecule type" value="Genomic_DNA"/>
</dbReference>
<proteinExistence type="predicted"/>
<feature type="chain" id="PRO_5014963242" description="DUF4148 domain-containing protein" evidence="2">
    <location>
        <begin position="40"/>
        <end position="123"/>
    </location>
</feature>
<dbReference type="AlphaFoldDB" id="A0A2N5CCL2"/>
<keyword evidence="2" id="KW-0732">Signal</keyword>
<accession>A0A2N5CCL2</accession>
<feature type="region of interest" description="Disordered" evidence="1">
    <location>
        <begin position="44"/>
        <end position="123"/>
    </location>
</feature>
<feature type="signal peptide" evidence="2">
    <location>
        <begin position="1"/>
        <end position="39"/>
    </location>
</feature>